<evidence type="ECO:0000256" key="1">
    <source>
        <dbReference type="SAM" id="Phobius"/>
    </source>
</evidence>
<keyword evidence="3" id="KW-1185">Reference proteome</keyword>
<feature type="transmembrane region" description="Helical" evidence="1">
    <location>
        <begin position="72"/>
        <end position="93"/>
    </location>
</feature>
<keyword evidence="1" id="KW-1133">Transmembrane helix</keyword>
<feature type="transmembrane region" description="Helical" evidence="1">
    <location>
        <begin position="152"/>
        <end position="176"/>
    </location>
</feature>
<feature type="transmembrane region" description="Helical" evidence="1">
    <location>
        <begin position="21"/>
        <end position="43"/>
    </location>
</feature>
<accession>A0A433XAQ0</accession>
<reference evidence="2 3" key="1">
    <citation type="journal article" date="2016" name="Int. J. Syst. Evol. Microbiol.">
        <title>Arsenicitalea aurantiaca gen. nov., sp. nov., a new member of the family Hyphomicrobiaceae, isolated from high-arsenic sediment.</title>
        <authorList>
            <person name="Mu Y."/>
            <person name="Zhou L."/>
            <person name="Zeng X.C."/>
            <person name="Liu L."/>
            <person name="Pan Y."/>
            <person name="Chen X."/>
            <person name="Wang J."/>
            <person name="Li S."/>
            <person name="Li W.J."/>
            <person name="Wang Y."/>
        </authorList>
    </citation>
    <scope>NUCLEOTIDE SEQUENCE [LARGE SCALE GENOMIC DNA]</scope>
    <source>
        <strain evidence="2 3">42-50</strain>
    </source>
</reference>
<feature type="transmembrane region" description="Helical" evidence="1">
    <location>
        <begin position="100"/>
        <end position="121"/>
    </location>
</feature>
<dbReference type="EMBL" id="RZNJ01000003">
    <property type="protein sequence ID" value="RUT31110.1"/>
    <property type="molecule type" value="Genomic_DNA"/>
</dbReference>
<name>A0A433XAQ0_9HYPH</name>
<evidence type="ECO:0000313" key="3">
    <source>
        <dbReference type="Proteomes" id="UP000281547"/>
    </source>
</evidence>
<feature type="transmembrane region" description="Helical" evidence="1">
    <location>
        <begin position="283"/>
        <end position="312"/>
    </location>
</feature>
<feature type="transmembrane region" description="Helical" evidence="1">
    <location>
        <begin position="332"/>
        <end position="359"/>
    </location>
</feature>
<feature type="transmembrane region" description="Helical" evidence="1">
    <location>
        <begin position="238"/>
        <end position="255"/>
    </location>
</feature>
<dbReference type="AlphaFoldDB" id="A0A433XAQ0"/>
<keyword evidence="1" id="KW-0812">Transmembrane</keyword>
<dbReference type="RefSeq" id="WP_127188356.1">
    <property type="nucleotide sequence ID" value="NZ_RZNJ01000003.1"/>
</dbReference>
<protein>
    <submittedName>
        <fullName evidence="2">DUF898 family protein</fullName>
    </submittedName>
</protein>
<sequence>MSESGAMTGRAGAEFTGTRSQLLGILLTGYLLLVPTLGIYRFWVVTWKRRFYWHNTIIGGEPLEYTGTALQLLIGFLFALGFFLPLYILFFYLSTQAPQVIVLGYAGVGVVLWFLAGYAIYRARDFRLSRTLWRGIRFDQRGSAWVYALRRFGWTLAMIVTLGLAYPFMAADLWRYRYAHSWYGDRRFGFSGSWRQLALPYYGTYFLVAALVVAGFVFLGADGATRLEALEMPSPGALGIWALAALVAGLGYYRYRARELSAMFSAVSLGEARLAMRIRGRSLMLMTLSYGFWVVVVLGVLLIAVIAAIMVLDPGDMPDPETAFDIRSALGGGWLAIAGLVGGYLGVLATLSLLGELIFGLGFWRLVVRGATIENLDSLATVRAAPEDRSLAGEGLADALNVGAY</sequence>
<evidence type="ECO:0000313" key="2">
    <source>
        <dbReference type="EMBL" id="RUT31110.1"/>
    </source>
</evidence>
<dbReference type="InterPro" id="IPR010295">
    <property type="entry name" value="DUF898"/>
</dbReference>
<dbReference type="Proteomes" id="UP000281547">
    <property type="component" value="Unassembled WGS sequence"/>
</dbReference>
<gene>
    <name evidence="2" type="ORF">EMQ25_09565</name>
</gene>
<dbReference type="OrthoDB" id="7462354at2"/>
<proteinExistence type="predicted"/>
<comment type="caution">
    <text evidence="2">The sequence shown here is derived from an EMBL/GenBank/DDBJ whole genome shotgun (WGS) entry which is preliminary data.</text>
</comment>
<dbReference type="Pfam" id="PF05987">
    <property type="entry name" value="DUF898"/>
    <property type="match status" value="1"/>
</dbReference>
<feature type="transmembrane region" description="Helical" evidence="1">
    <location>
        <begin position="197"/>
        <end position="218"/>
    </location>
</feature>
<keyword evidence="1" id="KW-0472">Membrane</keyword>
<organism evidence="2 3">
    <name type="scientific">Arsenicitalea aurantiaca</name>
    <dbReference type="NCBI Taxonomy" id="1783274"/>
    <lineage>
        <taxon>Bacteria</taxon>
        <taxon>Pseudomonadati</taxon>
        <taxon>Pseudomonadota</taxon>
        <taxon>Alphaproteobacteria</taxon>
        <taxon>Hyphomicrobiales</taxon>
        <taxon>Devosiaceae</taxon>
        <taxon>Arsenicitalea</taxon>
    </lineage>
</organism>